<proteinExistence type="predicted"/>
<evidence type="ECO:0000259" key="2">
    <source>
        <dbReference type="Pfam" id="PF24035"/>
    </source>
</evidence>
<dbReference type="KEGG" id="nou:Natoc_3836"/>
<dbReference type="Proteomes" id="UP000010878">
    <property type="component" value="Chromosome"/>
</dbReference>
<feature type="region of interest" description="Disordered" evidence="1">
    <location>
        <begin position="134"/>
        <end position="155"/>
    </location>
</feature>
<protein>
    <recommendedName>
        <fullName evidence="2">DUF7344 domain-containing protein</fullName>
    </recommendedName>
</protein>
<reference evidence="3 4" key="1">
    <citation type="submission" date="2012-11" db="EMBL/GenBank/DDBJ databases">
        <title>FINISHED of Natronococcus occultus SP4, DSM 3396.</title>
        <authorList>
            <consortium name="DOE Joint Genome Institute"/>
            <person name="Eisen J."/>
            <person name="Huntemann M."/>
            <person name="Wei C.-L."/>
            <person name="Han J."/>
            <person name="Detter J.C."/>
            <person name="Han C."/>
            <person name="Tapia R."/>
            <person name="Chen A."/>
            <person name="Kyrpides N."/>
            <person name="Mavromatis K."/>
            <person name="Markowitz V."/>
            <person name="Szeto E."/>
            <person name="Ivanova N."/>
            <person name="Mikhailova N."/>
            <person name="Ovchinnikova G."/>
            <person name="Pagani I."/>
            <person name="Pati A."/>
            <person name="Goodwin L."/>
            <person name="Nordberg H.P."/>
            <person name="Cantor M.N."/>
            <person name="Hua S.X."/>
            <person name="Woyke T."/>
            <person name="Eisen J."/>
            <person name="Klenk H.-P."/>
            <person name="Klenk H.-P."/>
        </authorList>
    </citation>
    <scope>NUCLEOTIDE SEQUENCE [LARGE SCALE GENOMIC DNA]</scope>
    <source>
        <strain evidence="3 4">SP4</strain>
    </source>
</reference>
<organism evidence="3 4">
    <name type="scientific">Natronococcus occultus SP4</name>
    <dbReference type="NCBI Taxonomy" id="694430"/>
    <lineage>
        <taxon>Archaea</taxon>
        <taxon>Methanobacteriati</taxon>
        <taxon>Methanobacteriota</taxon>
        <taxon>Stenosarchaea group</taxon>
        <taxon>Halobacteria</taxon>
        <taxon>Halobacteriales</taxon>
        <taxon>Natrialbaceae</taxon>
        <taxon>Natronococcus</taxon>
    </lineage>
</organism>
<dbReference type="InterPro" id="IPR055768">
    <property type="entry name" value="DUF7344"/>
</dbReference>
<dbReference type="Pfam" id="PF24035">
    <property type="entry name" value="DUF7344"/>
    <property type="match status" value="1"/>
</dbReference>
<feature type="domain" description="DUF7344" evidence="2">
    <location>
        <begin position="38"/>
        <end position="114"/>
    </location>
</feature>
<keyword evidence="4" id="KW-1185">Reference proteome</keyword>
<sequence length="155" mass="17321">MTVRNLPISLDCILCESGSNPRNMSKATRPTTPSTSGLLSHSRCRYVTYYLLETRHTDIETLSRQITAWERGESPETVSESARRPVRTSLIHDHLPRLDEDGLVEFDPRSGSVTRAAGFEPRREEIKQARVLDGDVGPVEEPIDSVRYAEPASGN</sequence>
<evidence type="ECO:0000313" key="4">
    <source>
        <dbReference type="Proteomes" id="UP000010878"/>
    </source>
</evidence>
<name>L0K3E3_9EURY</name>
<evidence type="ECO:0000256" key="1">
    <source>
        <dbReference type="SAM" id="MobiDB-lite"/>
    </source>
</evidence>
<gene>
    <name evidence="3" type="ORF">Natoc_3836</name>
</gene>
<accession>L0K3E3</accession>
<dbReference type="AlphaFoldDB" id="L0K3E3"/>
<dbReference type="eggNOG" id="arCOG03828">
    <property type="taxonomic scope" value="Archaea"/>
</dbReference>
<dbReference type="EMBL" id="CP003929">
    <property type="protein sequence ID" value="AGB39541.1"/>
    <property type="molecule type" value="Genomic_DNA"/>
</dbReference>
<evidence type="ECO:0000313" key="3">
    <source>
        <dbReference type="EMBL" id="AGB39541.1"/>
    </source>
</evidence>
<dbReference type="HOGENOM" id="CLU_131305_0_0_2"/>